<protein>
    <submittedName>
        <fullName evidence="9">Protein RKD3</fullName>
    </submittedName>
</protein>
<evidence type="ECO:0000256" key="4">
    <source>
        <dbReference type="ARBA" id="ARBA00023125"/>
    </source>
</evidence>
<dbReference type="PANTHER" id="PTHR46373:SF20">
    <property type="entry name" value="PROTEIN RKD1"/>
    <property type="match status" value="1"/>
</dbReference>
<evidence type="ECO:0000259" key="8">
    <source>
        <dbReference type="PROSITE" id="PS51519"/>
    </source>
</evidence>
<dbReference type="EMBL" id="MLFT02000005">
    <property type="protein sequence ID" value="PHT47654.1"/>
    <property type="molecule type" value="Genomic_DNA"/>
</dbReference>
<dbReference type="GO" id="GO:0003700">
    <property type="term" value="F:DNA-binding transcription factor activity"/>
    <property type="evidence" value="ECO:0007669"/>
    <property type="project" value="InterPro"/>
</dbReference>
<dbReference type="OrthoDB" id="6270329at2759"/>
<evidence type="ECO:0000256" key="5">
    <source>
        <dbReference type="ARBA" id="ARBA00023163"/>
    </source>
</evidence>
<dbReference type="PANTHER" id="PTHR46373">
    <property type="entry name" value="PROTEIN RKD4"/>
    <property type="match status" value="1"/>
</dbReference>
<dbReference type="Pfam" id="PF02042">
    <property type="entry name" value="RWP-RK"/>
    <property type="match status" value="1"/>
</dbReference>
<feature type="region of interest" description="Disordered" evidence="7">
    <location>
        <begin position="1"/>
        <end position="83"/>
    </location>
</feature>
<keyword evidence="4" id="KW-0238">DNA-binding</keyword>
<keyword evidence="10" id="KW-1185">Reference proteome</keyword>
<dbReference type="GO" id="GO:0003677">
    <property type="term" value="F:DNA binding"/>
    <property type="evidence" value="ECO:0007669"/>
    <property type="project" value="UniProtKB-KW"/>
</dbReference>
<accession>A0A2G2WQY4</accession>
<feature type="region of interest" description="Disordered" evidence="7">
    <location>
        <begin position="184"/>
        <end position="217"/>
    </location>
</feature>
<dbReference type="PROSITE" id="PS51519">
    <property type="entry name" value="RWP_RK"/>
    <property type="match status" value="1"/>
</dbReference>
<gene>
    <name evidence="9" type="ORF">CQW23_11862</name>
</gene>
<name>A0A2G2WQY4_CAPBA</name>
<dbReference type="FunFam" id="3.10.450.40:FF:000016">
    <property type="entry name" value="Predicted protein"/>
    <property type="match status" value="1"/>
</dbReference>
<dbReference type="Proteomes" id="UP000224567">
    <property type="component" value="Unassembled WGS sequence"/>
</dbReference>
<comment type="function">
    <text evidence="1">Putative transcription factor.</text>
</comment>
<evidence type="ECO:0000256" key="3">
    <source>
        <dbReference type="ARBA" id="ARBA00023054"/>
    </source>
</evidence>
<evidence type="ECO:0000256" key="7">
    <source>
        <dbReference type="SAM" id="MobiDB-lite"/>
    </source>
</evidence>
<evidence type="ECO:0000256" key="6">
    <source>
        <dbReference type="ARBA" id="ARBA00023242"/>
    </source>
</evidence>
<feature type="domain" description="RWP-RK" evidence="8">
    <location>
        <begin position="338"/>
        <end position="424"/>
    </location>
</feature>
<keyword evidence="2" id="KW-0805">Transcription regulation</keyword>
<keyword evidence="6" id="KW-0539">Nucleus</keyword>
<evidence type="ECO:0000313" key="10">
    <source>
        <dbReference type="Proteomes" id="UP000224567"/>
    </source>
</evidence>
<evidence type="ECO:0000256" key="1">
    <source>
        <dbReference type="ARBA" id="ARBA00004049"/>
    </source>
</evidence>
<evidence type="ECO:0000256" key="2">
    <source>
        <dbReference type="ARBA" id="ARBA00023015"/>
    </source>
</evidence>
<feature type="compositionally biased region" description="Basic and acidic residues" evidence="7">
    <location>
        <begin position="58"/>
        <end position="67"/>
    </location>
</feature>
<dbReference type="Pfam" id="PF11523">
    <property type="entry name" value="DUF3223"/>
    <property type="match status" value="1"/>
</dbReference>
<evidence type="ECO:0000313" key="9">
    <source>
        <dbReference type="EMBL" id="PHT47654.1"/>
    </source>
</evidence>
<dbReference type="InterPro" id="IPR003035">
    <property type="entry name" value="RWP-RK_dom"/>
</dbReference>
<keyword evidence="5" id="KW-0804">Transcription</keyword>
<keyword evidence="3" id="KW-0175">Coiled coil</keyword>
<proteinExistence type="predicted"/>
<sequence length="518" mass="58559">MEETEPVANEALAMAEKEETSVEKMEVEVQAADDAAESGGSKRPRQEEDKPEDEENGDNTKKPKVEPSVEEEKENGSDPVSVGPKSFASSVEMFDYFCKLLHSWSLNLNLNKYEHLMLLDLIKKGHSEPGRKIGTGVRAFQIRYHPKFKSRCFFVVREDDSVDDFSFRKCVDQIQPLPANMQTKHYASGGKSGGGGGRGGGYGRGRGRGGSPNMGSDHSNFEVMTNQDIPIQLPPLDDFSEYSGYCAIDYQYDLSIQESTANNNIPLMEMELEDPFYSSFYSLTTGELCYDESGNGFRMWNEFGLSGELIGSGSQQLLLCDEINQQVIMGNDRVEENIVTEKEKQSDQEISSSRMLSRDKISKYFYMPITQAAKELNIGLTLLKKRCRDLGIRRWPHRKLMSLQTLIKNVKELEKGGGKGMEQKLKDVIKLLEEEKKKMEEVPDMELEEKTKRLRQACFKANYKRRRMMCMPELQASFGSYCTADPNALNGGDEDDEEIKSLLADCFSNNNSPSLHEY</sequence>
<dbReference type="InterPro" id="IPR044607">
    <property type="entry name" value="RKD-like"/>
</dbReference>
<comment type="caution">
    <text evidence="9">The sequence shown here is derived from an EMBL/GenBank/DDBJ whole genome shotgun (WGS) entry which is preliminary data.</text>
</comment>
<dbReference type="Gene3D" id="3.10.450.40">
    <property type="match status" value="1"/>
</dbReference>
<feature type="compositionally biased region" description="Basic and acidic residues" evidence="7">
    <location>
        <begin position="15"/>
        <end position="27"/>
    </location>
</feature>
<dbReference type="AlphaFoldDB" id="A0A2G2WQY4"/>
<feature type="compositionally biased region" description="Gly residues" evidence="7">
    <location>
        <begin position="190"/>
        <end position="212"/>
    </location>
</feature>
<reference evidence="10" key="2">
    <citation type="journal article" date="2017" name="J. Anim. Genet.">
        <title>Multiple reference genome sequences of hot pepper reveal the massive evolution of plant disease resistance genes by retroduplication.</title>
        <authorList>
            <person name="Kim S."/>
            <person name="Park J."/>
            <person name="Yeom S.-I."/>
            <person name="Kim Y.-M."/>
            <person name="Seo E."/>
            <person name="Kim K.-T."/>
            <person name="Kim M.-S."/>
            <person name="Lee J.M."/>
            <person name="Cheong K."/>
            <person name="Shin H.-S."/>
            <person name="Kim S.-B."/>
            <person name="Han K."/>
            <person name="Lee J."/>
            <person name="Park M."/>
            <person name="Lee H.-A."/>
            <person name="Lee H.-Y."/>
            <person name="Lee Y."/>
            <person name="Oh S."/>
            <person name="Lee J.H."/>
            <person name="Choi E."/>
            <person name="Choi E."/>
            <person name="Lee S.E."/>
            <person name="Jeon J."/>
            <person name="Kim H."/>
            <person name="Choi G."/>
            <person name="Song H."/>
            <person name="Lee J."/>
            <person name="Lee S.-C."/>
            <person name="Kwon J.-K."/>
            <person name="Lee H.-Y."/>
            <person name="Koo N."/>
            <person name="Hong Y."/>
            <person name="Kim R.W."/>
            <person name="Kang W.-H."/>
            <person name="Huh J.H."/>
            <person name="Kang B.-C."/>
            <person name="Yang T.-J."/>
            <person name="Lee Y.-H."/>
            <person name="Bennetzen J.L."/>
            <person name="Choi D."/>
        </authorList>
    </citation>
    <scope>NUCLEOTIDE SEQUENCE [LARGE SCALE GENOMIC DNA]</scope>
    <source>
        <strain evidence="10">cv. PBC81</strain>
    </source>
</reference>
<organism evidence="9 10">
    <name type="scientific">Capsicum baccatum</name>
    <name type="common">Peruvian pepper</name>
    <dbReference type="NCBI Taxonomy" id="33114"/>
    <lineage>
        <taxon>Eukaryota</taxon>
        <taxon>Viridiplantae</taxon>
        <taxon>Streptophyta</taxon>
        <taxon>Embryophyta</taxon>
        <taxon>Tracheophyta</taxon>
        <taxon>Spermatophyta</taxon>
        <taxon>Magnoliopsida</taxon>
        <taxon>eudicotyledons</taxon>
        <taxon>Gunneridae</taxon>
        <taxon>Pentapetalae</taxon>
        <taxon>asterids</taxon>
        <taxon>lamiids</taxon>
        <taxon>Solanales</taxon>
        <taxon>Solanaceae</taxon>
        <taxon>Solanoideae</taxon>
        <taxon>Capsiceae</taxon>
        <taxon>Capsicum</taxon>
    </lineage>
</organism>
<reference evidence="9 10" key="1">
    <citation type="journal article" date="2017" name="Genome Biol.">
        <title>New reference genome sequences of hot pepper reveal the massive evolution of plant disease-resistance genes by retroduplication.</title>
        <authorList>
            <person name="Kim S."/>
            <person name="Park J."/>
            <person name="Yeom S.I."/>
            <person name="Kim Y.M."/>
            <person name="Seo E."/>
            <person name="Kim K.T."/>
            <person name="Kim M.S."/>
            <person name="Lee J.M."/>
            <person name="Cheong K."/>
            <person name="Shin H.S."/>
            <person name="Kim S.B."/>
            <person name="Han K."/>
            <person name="Lee J."/>
            <person name="Park M."/>
            <person name="Lee H.A."/>
            <person name="Lee H.Y."/>
            <person name="Lee Y."/>
            <person name="Oh S."/>
            <person name="Lee J.H."/>
            <person name="Choi E."/>
            <person name="Choi E."/>
            <person name="Lee S.E."/>
            <person name="Jeon J."/>
            <person name="Kim H."/>
            <person name="Choi G."/>
            <person name="Song H."/>
            <person name="Lee J."/>
            <person name="Lee S.C."/>
            <person name="Kwon J.K."/>
            <person name="Lee H.Y."/>
            <person name="Koo N."/>
            <person name="Hong Y."/>
            <person name="Kim R.W."/>
            <person name="Kang W.H."/>
            <person name="Huh J.H."/>
            <person name="Kang B.C."/>
            <person name="Yang T.J."/>
            <person name="Lee Y.H."/>
            <person name="Bennetzen J.L."/>
            <person name="Choi D."/>
        </authorList>
    </citation>
    <scope>NUCLEOTIDE SEQUENCE [LARGE SCALE GENOMIC DNA]</scope>
    <source>
        <strain evidence="10">cv. PBC81</strain>
    </source>
</reference>